<keyword evidence="5" id="KW-1185">Reference proteome</keyword>
<dbReference type="EMBL" id="JBHSEP010000020">
    <property type="protein sequence ID" value="MFC4600903.1"/>
    <property type="molecule type" value="Genomic_DNA"/>
</dbReference>
<name>A0ABV9FG17_9BACL</name>
<dbReference type="CDD" id="cd11338">
    <property type="entry name" value="AmyAc_CMD"/>
    <property type="match status" value="1"/>
</dbReference>
<dbReference type="PANTHER" id="PTHR10357">
    <property type="entry name" value="ALPHA-AMYLASE FAMILY MEMBER"/>
    <property type="match status" value="1"/>
</dbReference>
<dbReference type="InterPro" id="IPR017853">
    <property type="entry name" value="GH"/>
</dbReference>
<dbReference type="Proteomes" id="UP001596028">
    <property type="component" value="Unassembled WGS sequence"/>
</dbReference>
<evidence type="ECO:0000313" key="4">
    <source>
        <dbReference type="EMBL" id="MFC4600903.1"/>
    </source>
</evidence>
<proteinExistence type="predicted"/>
<evidence type="ECO:0000256" key="1">
    <source>
        <dbReference type="ARBA" id="ARBA00022801"/>
    </source>
</evidence>
<feature type="domain" description="Glycosyl hydrolase family 13 catalytic" evidence="3">
    <location>
        <begin position="142"/>
        <end position="499"/>
    </location>
</feature>
<dbReference type="GO" id="GO:0016798">
    <property type="term" value="F:hydrolase activity, acting on glycosyl bonds"/>
    <property type="evidence" value="ECO:0007669"/>
    <property type="project" value="UniProtKB-KW"/>
</dbReference>
<dbReference type="SUPFAM" id="SSF81296">
    <property type="entry name" value="E set domains"/>
    <property type="match status" value="1"/>
</dbReference>
<gene>
    <name evidence="4" type="ORF">ACFO3S_21845</name>
</gene>
<sequence length="594" mass="68706">MKLLLHEAIYHAPKDEYCYALDSETIRVTVRVRRGDVCRGEVWLTDRYSYEGLAPRMSATALRLAGNDRLYDYWYADVSIETRRPKYIFRLFEGEGESSGSWFGELGLTEARPEEGWFEFPYIAAADIVRHPEWFQRAIFYQIGVDRFYNGDKSNDPPGVLPWGEPPTMTTFFGGDLDGIVSKLDYLSELGINALYLNPLFLAPSTFKYDTADYYQIDPHFGGNEAFDRLLAACRERRIRIILDAVFNHAGLLFAPFRSVAEHGPKSAYYEWFQIREWPLVMEEPHQSYHTFAYTARMPKLRHDHPEVRRYLLDVAAYWTRKGIDGWRLDVANEIDHAFWREFRQVVRGINPEAFILGEVWLDGTTWLQGDQFDSITNYMFRSAVLDFFAYGKIGVRELDERLFSARVRYKEQTGHVLFNLIGSHDVPRILDLCGDSVDRVKLATAFLFAYPGIPMIYYGDEVGMKGGDFVQARRCMVWDEERQNRELLELYRSCARWRREYAPLTQGTFRKLYADERQSVYGFARECRDEAVWAFFHNAPGKAAVHMEAPAGARLVDIASGKQAVEQGGKIKLELESFGFTLLYTQTTGGHQS</sequence>
<keyword evidence="1 4" id="KW-0378">Hydrolase</keyword>
<protein>
    <submittedName>
        <fullName evidence="4">Glycoside hydrolase family 13 protein</fullName>
        <ecNumber evidence="4">3.2.1.-</ecNumber>
    </submittedName>
</protein>
<dbReference type="InterPro" id="IPR045857">
    <property type="entry name" value="O16G_dom_2"/>
</dbReference>
<dbReference type="SUPFAM" id="SSF51011">
    <property type="entry name" value="Glycosyl hydrolase domain"/>
    <property type="match status" value="1"/>
</dbReference>
<comment type="caution">
    <text evidence="4">The sequence shown here is derived from an EMBL/GenBank/DDBJ whole genome shotgun (WGS) entry which is preliminary data.</text>
</comment>
<keyword evidence="2 4" id="KW-0326">Glycosidase</keyword>
<dbReference type="Pfam" id="PF00128">
    <property type="entry name" value="Alpha-amylase"/>
    <property type="match status" value="1"/>
</dbReference>
<dbReference type="EC" id="3.2.1.-" evidence="4"/>
<dbReference type="InterPro" id="IPR013783">
    <property type="entry name" value="Ig-like_fold"/>
</dbReference>
<dbReference type="Gene3D" id="2.60.40.1180">
    <property type="entry name" value="Golgi alpha-mannosidase II"/>
    <property type="match status" value="1"/>
</dbReference>
<accession>A0ABV9FG17</accession>
<organism evidence="4 5">
    <name type="scientific">Cohnella hongkongensis</name>
    <dbReference type="NCBI Taxonomy" id="178337"/>
    <lineage>
        <taxon>Bacteria</taxon>
        <taxon>Bacillati</taxon>
        <taxon>Bacillota</taxon>
        <taxon>Bacilli</taxon>
        <taxon>Bacillales</taxon>
        <taxon>Paenibacillaceae</taxon>
        <taxon>Cohnella</taxon>
    </lineage>
</organism>
<dbReference type="SMART" id="SM00642">
    <property type="entry name" value="Aamy"/>
    <property type="match status" value="1"/>
</dbReference>
<dbReference type="CDD" id="cd02857">
    <property type="entry name" value="E_set_CDase_PDE_N"/>
    <property type="match status" value="1"/>
</dbReference>
<dbReference type="Gene3D" id="3.20.20.80">
    <property type="entry name" value="Glycosidases"/>
    <property type="match status" value="1"/>
</dbReference>
<evidence type="ECO:0000313" key="5">
    <source>
        <dbReference type="Proteomes" id="UP001596028"/>
    </source>
</evidence>
<dbReference type="Gene3D" id="3.90.400.10">
    <property type="entry name" value="Oligo-1,6-glucosidase, Domain 2"/>
    <property type="match status" value="1"/>
</dbReference>
<dbReference type="RefSeq" id="WP_378100417.1">
    <property type="nucleotide sequence ID" value="NZ_JBHSEP010000020.1"/>
</dbReference>
<evidence type="ECO:0000259" key="3">
    <source>
        <dbReference type="SMART" id="SM00642"/>
    </source>
</evidence>
<dbReference type="Pfam" id="PF02903">
    <property type="entry name" value="Alpha-amylase_N"/>
    <property type="match status" value="1"/>
</dbReference>
<evidence type="ECO:0000256" key="2">
    <source>
        <dbReference type="ARBA" id="ARBA00023295"/>
    </source>
</evidence>
<dbReference type="SUPFAM" id="SSF51445">
    <property type="entry name" value="(Trans)glycosidases"/>
    <property type="match status" value="1"/>
</dbReference>
<dbReference type="InterPro" id="IPR006047">
    <property type="entry name" value="GH13_cat_dom"/>
</dbReference>
<dbReference type="PANTHER" id="PTHR10357:SF210">
    <property type="entry name" value="MALTODEXTRIN GLUCOSIDASE"/>
    <property type="match status" value="1"/>
</dbReference>
<dbReference type="InterPro" id="IPR004185">
    <property type="entry name" value="Glyco_hydro_13_lg-like_dom"/>
</dbReference>
<reference evidence="5" key="1">
    <citation type="journal article" date="2019" name="Int. J. Syst. Evol. Microbiol.">
        <title>The Global Catalogue of Microorganisms (GCM) 10K type strain sequencing project: providing services to taxonomists for standard genome sequencing and annotation.</title>
        <authorList>
            <consortium name="The Broad Institute Genomics Platform"/>
            <consortium name="The Broad Institute Genome Sequencing Center for Infectious Disease"/>
            <person name="Wu L."/>
            <person name="Ma J."/>
        </authorList>
    </citation>
    <scope>NUCLEOTIDE SEQUENCE [LARGE SCALE GENOMIC DNA]</scope>
    <source>
        <strain evidence="5">CCUG 49571</strain>
    </source>
</reference>
<dbReference type="InterPro" id="IPR013780">
    <property type="entry name" value="Glyco_hydro_b"/>
</dbReference>
<dbReference type="InterPro" id="IPR014756">
    <property type="entry name" value="Ig_E-set"/>
</dbReference>
<dbReference type="Gene3D" id="2.60.40.10">
    <property type="entry name" value="Immunoglobulins"/>
    <property type="match status" value="1"/>
</dbReference>